<proteinExistence type="predicted"/>
<name>A0A484HFF7_9BACT</name>
<organism evidence="1">
    <name type="scientific">uncultured Desulfobacteraceae bacterium</name>
    <dbReference type="NCBI Taxonomy" id="218296"/>
    <lineage>
        <taxon>Bacteria</taxon>
        <taxon>Pseudomonadati</taxon>
        <taxon>Thermodesulfobacteriota</taxon>
        <taxon>Desulfobacteria</taxon>
        <taxon>Desulfobacterales</taxon>
        <taxon>Desulfobacteraceae</taxon>
        <taxon>environmental samples</taxon>
    </lineage>
</organism>
<evidence type="ECO:0000313" key="1">
    <source>
        <dbReference type="EMBL" id="VEN73122.1"/>
    </source>
</evidence>
<gene>
    <name evidence="1" type="ORF">EPICR_120017</name>
</gene>
<dbReference type="AlphaFoldDB" id="A0A484HFF7"/>
<keyword evidence="1" id="KW-0238">DNA-binding</keyword>
<sequence length="55" mass="6155">MSHKNEAVHFSINKDAILIKPIVRKEYSLEELLEGVTEHNLHGEFDVGAPAGKEI</sequence>
<dbReference type="EMBL" id="CAACVI010000004">
    <property type="protein sequence ID" value="VEN73122.1"/>
    <property type="molecule type" value="Genomic_DNA"/>
</dbReference>
<dbReference type="Gene3D" id="2.10.260.10">
    <property type="match status" value="1"/>
</dbReference>
<dbReference type="GO" id="GO:0003677">
    <property type="term" value="F:DNA binding"/>
    <property type="evidence" value="ECO:0007669"/>
    <property type="project" value="UniProtKB-KW"/>
</dbReference>
<accession>A0A484HFF7</accession>
<reference evidence="1" key="1">
    <citation type="submission" date="2019-01" db="EMBL/GenBank/DDBJ databases">
        <authorList>
            <consortium name="Genoscope - CEA"/>
            <person name="William W."/>
        </authorList>
    </citation>
    <scope>NUCLEOTIDE SEQUENCE</scope>
    <source>
        <strain evidence="1">CR-1</strain>
    </source>
</reference>
<protein>
    <submittedName>
        <fullName evidence="1">AbrB/MazE/SpoVT family DNA-binding domain-containing protein</fullName>
    </submittedName>
</protein>